<keyword evidence="1" id="KW-0059">Arsenical resistance</keyword>
<dbReference type="Pfam" id="PF01451">
    <property type="entry name" value="LMWPc"/>
    <property type="match status" value="1"/>
</dbReference>
<name>A0ABU0SBN2_9HYPH</name>
<dbReference type="SUPFAM" id="SSF52788">
    <property type="entry name" value="Phosphotyrosine protein phosphatases I"/>
    <property type="match status" value="1"/>
</dbReference>
<evidence type="ECO:0000256" key="1">
    <source>
        <dbReference type="ARBA" id="ARBA00022849"/>
    </source>
</evidence>
<gene>
    <name evidence="3" type="ORF">QFZ34_003336</name>
</gene>
<comment type="caution">
    <text evidence="3">The sequence shown here is derived from an EMBL/GenBank/DDBJ whole genome shotgun (WGS) entry which is preliminary data.</text>
</comment>
<organism evidence="3 4">
    <name type="scientific">Phyllobacterium ifriqiyense</name>
    <dbReference type="NCBI Taxonomy" id="314238"/>
    <lineage>
        <taxon>Bacteria</taxon>
        <taxon>Pseudomonadati</taxon>
        <taxon>Pseudomonadota</taxon>
        <taxon>Alphaproteobacteria</taxon>
        <taxon>Hyphomicrobiales</taxon>
        <taxon>Phyllobacteriaceae</taxon>
        <taxon>Phyllobacterium</taxon>
    </lineage>
</organism>
<evidence type="ECO:0000313" key="3">
    <source>
        <dbReference type="EMBL" id="MDQ0998154.1"/>
    </source>
</evidence>
<dbReference type="SMART" id="SM00226">
    <property type="entry name" value="LMWPc"/>
    <property type="match status" value="1"/>
</dbReference>
<reference evidence="3 4" key="1">
    <citation type="submission" date="2023-07" db="EMBL/GenBank/DDBJ databases">
        <title>Comparative genomics of wheat-associated soil bacteria to identify genetic determinants of phenazine resistance.</title>
        <authorList>
            <person name="Mouncey N."/>
        </authorList>
    </citation>
    <scope>NUCLEOTIDE SEQUENCE [LARGE SCALE GENOMIC DNA]</scope>
    <source>
        <strain evidence="3 4">W4I11</strain>
    </source>
</reference>
<dbReference type="PANTHER" id="PTHR43428:SF1">
    <property type="entry name" value="ARSENATE REDUCTASE"/>
    <property type="match status" value="1"/>
</dbReference>
<feature type="domain" description="Phosphotyrosine protein phosphatase I" evidence="2">
    <location>
        <begin position="21"/>
        <end position="156"/>
    </location>
</feature>
<dbReference type="EMBL" id="JAUSZT010000003">
    <property type="protein sequence ID" value="MDQ0998154.1"/>
    <property type="molecule type" value="Genomic_DNA"/>
</dbReference>
<dbReference type="Gene3D" id="3.40.50.2300">
    <property type="match status" value="1"/>
</dbReference>
<dbReference type="InterPro" id="IPR023485">
    <property type="entry name" value="Ptyr_pPase"/>
</dbReference>
<dbReference type="InterPro" id="IPR036196">
    <property type="entry name" value="Ptyr_pPase_sf"/>
</dbReference>
<evidence type="ECO:0000313" key="4">
    <source>
        <dbReference type="Proteomes" id="UP001237780"/>
    </source>
</evidence>
<accession>A0ABU0SBN2</accession>
<evidence type="ECO:0000259" key="2">
    <source>
        <dbReference type="SMART" id="SM00226"/>
    </source>
</evidence>
<dbReference type="PANTHER" id="PTHR43428">
    <property type="entry name" value="ARSENATE REDUCTASE"/>
    <property type="match status" value="1"/>
</dbReference>
<keyword evidence="4" id="KW-1185">Reference proteome</keyword>
<dbReference type="Proteomes" id="UP001237780">
    <property type="component" value="Unassembled WGS sequence"/>
</dbReference>
<sequence>MPGMPDHLPDDAAGGKPRIPGAVLFICGMNAIRSPMAEALARKILPSKVYVASAGVEKGDPDPFVDAVLEEIGLKRLSVAPRTFKELEDDYFDLIITLSPKAHHMALELTRTTSVHVEYWPTPDPTLVRGRRDQILDAYRDVRDHLKQHIEDRFGPLT</sequence>
<proteinExistence type="predicted"/>
<protein>
    <submittedName>
        <fullName evidence="3">Protein-tyrosine-phosphatase</fullName>
    </submittedName>
</protein>